<gene>
    <name evidence="6" type="ORF">WMSIL1_LOCUS2877</name>
</gene>
<reference evidence="6 7" key="1">
    <citation type="submission" date="2019-07" db="EMBL/GenBank/DDBJ databases">
        <authorList>
            <person name="Jastrzebski P J."/>
            <person name="Paukszto L."/>
            <person name="Jastrzebski P J."/>
        </authorList>
    </citation>
    <scope>NUCLEOTIDE SEQUENCE [LARGE SCALE GENOMIC DNA]</scope>
    <source>
        <strain evidence="6 7">WMS-il1</strain>
    </source>
</reference>
<name>A0A564Y4H5_HYMDI</name>
<evidence type="ECO:0000313" key="6">
    <source>
        <dbReference type="EMBL" id="VUZ42197.1"/>
    </source>
</evidence>
<protein>
    <recommendedName>
        <fullName evidence="8">Glycerol kinase</fullName>
    </recommendedName>
</protein>
<dbReference type="SUPFAM" id="SSF53067">
    <property type="entry name" value="Actin-like ATPase domain"/>
    <property type="match status" value="2"/>
</dbReference>
<dbReference type="InterPro" id="IPR018484">
    <property type="entry name" value="FGGY_N"/>
</dbReference>
<dbReference type="Proteomes" id="UP000321570">
    <property type="component" value="Unassembled WGS sequence"/>
</dbReference>
<dbReference type="PANTHER" id="PTHR10196:SF68">
    <property type="entry name" value="GLYCEROL KINASE 5-RELATED"/>
    <property type="match status" value="1"/>
</dbReference>
<dbReference type="GO" id="GO:0046167">
    <property type="term" value="P:glycerol-3-phosphate biosynthetic process"/>
    <property type="evidence" value="ECO:0007669"/>
    <property type="project" value="TreeGrafter"/>
</dbReference>
<dbReference type="PANTHER" id="PTHR10196">
    <property type="entry name" value="SUGAR KINASE"/>
    <property type="match status" value="1"/>
</dbReference>
<dbReference type="GO" id="GO:0016301">
    <property type="term" value="F:kinase activity"/>
    <property type="evidence" value="ECO:0007669"/>
    <property type="project" value="UniProtKB-KW"/>
</dbReference>
<keyword evidence="7" id="KW-1185">Reference proteome</keyword>
<dbReference type="Pfam" id="PF00370">
    <property type="entry name" value="FGGY_N"/>
    <property type="match status" value="1"/>
</dbReference>
<dbReference type="GO" id="GO:0006641">
    <property type="term" value="P:triglyceride metabolic process"/>
    <property type="evidence" value="ECO:0007669"/>
    <property type="project" value="TreeGrafter"/>
</dbReference>
<comment type="similarity">
    <text evidence="1">Belongs to the FGGY kinase family.</text>
</comment>
<evidence type="ECO:0000256" key="2">
    <source>
        <dbReference type="ARBA" id="ARBA00022679"/>
    </source>
</evidence>
<dbReference type="Pfam" id="PF02782">
    <property type="entry name" value="FGGY_C"/>
    <property type="match status" value="1"/>
</dbReference>
<proteinExistence type="inferred from homology"/>
<evidence type="ECO:0000256" key="3">
    <source>
        <dbReference type="ARBA" id="ARBA00022777"/>
    </source>
</evidence>
<sequence>MISDENSPRNLIMAVDFGSTHAFARIYDEKWESLAESTMPSKTNDPEICWTLMCNLIKAVLKRACVRPTDLNCLGISVQRNSFLLWNRETSRPVTRLCTWQENNASSYALNRNESYFIKSLNKSGKLLYKVAPTPKFKMASHYQLTCMFSVTRLAHMFQEDPTLYEKCRKGELVYGCLETWLLWRLTGGRAWCTDVSCISATGAFDPSILGLSPMVLNFLKISPKIFPAICPTCTFFGEVRCGPLADIVDNSTKKNSRRVQVTALIGDSQAAMLGEGCLNVGDAKLTLGTGSFLCVNIGSEIVPPNTGFYPVVGWSKSVRIDESLSCEDIPDTKLEDITFLLEGFNSDSGNSLVKLKESGFFNSYLELENTLNSITSSFDAKLDDSSYFVPSSLGLKKSSIKSRSRKPNSEKVLTFVNTNTSLVDGGLFVGLPLKAGQTSLIKPLKHAALFGLMDSFVMAARLLFVKGVNKELTSEITVLRVNGNLTRSDWIMQRLADTLNLPVERSSISETCCLGAAIAAGVGAGIWKSYSDAVQLLQAPRTRFEPNPSSVSRMERRYRHWTGVCVEAIVAHSYGFSESDGVIALNNLVSLAQ</sequence>
<dbReference type="InterPro" id="IPR043129">
    <property type="entry name" value="ATPase_NBD"/>
</dbReference>
<evidence type="ECO:0000259" key="4">
    <source>
        <dbReference type="Pfam" id="PF00370"/>
    </source>
</evidence>
<dbReference type="EMBL" id="CABIJS010000088">
    <property type="protein sequence ID" value="VUZ42197.1"/>
    <property type="molecule type" value="Genomic_DNA"/>
</dbReference>
<evidence type="ECO:0000259" key="5">
    <source>
        <dbReference type="Pfam" id="PF02782"/>
    </source>
</evidence>
<dbReference type="GO" id="GO:0005739">
    <property type="term" value="C:mitochondrion"/>
    <property type="evidence" value="ECO:0007669"/>
    <property type="project" value="TreeGrafter"/>
</dbReference>
<dbReference type="GO" id="GO:0006071">
    <property type="term" value="P:glycerol metabolic process"/>
    <property type="evidence" value="ECO:0007669"/>
    <property type="project" value="TreeGrafter"/>
</dbReference>
<keyword evidence="3" id="KW-0418">Kinase</keyword>
<feature type="domain" description="Carbohydrate kinase FGGY N-terminal" evidence="4">
    <location>
        <begin position="42"/>
        <end position="242"/>
    </location>
</feature>
<keyword evidence="2" id="KW-0808">Transferase</keyword>
<feature type="domain" description="Carbohydrate kinase FGGY C-terminal" evidence="5">
    <location>
        <begin position="453"/>
        <end position="524"/>
    </location>
</feature>
<evidence type="ECO:0008006" key="8">
    <source>
        <dbReference type="Google" id="ProtNLM"/>
    </source>
</evidence>
<dbReference type="AlphaFoldDB" id="A0A564Y4H5"/>
<evidence type="ECO:0000256" key="1">
    <source>
        <dbReference type="ARBA" id="ARBA00009156"/>
    </source>
</evidence>
<dbReference type="InterPro" id="IPR018485">
    <property type="entry name" value="FGGY_C"/>
</dbReference>
<accession>A0A564Y4H5</accession>
<organism evidence="6 7">
    <name type="scientific">Hymenolepis diminuta</name>
    <name type="common">Rat tapeworm</name>
    <dbReference type="NCBI Taxonomy" id="6216"/>
    <lineage>
        <taxon>Eukaryota</taxon>
        <taxon>Metazoa</taxon>
        <taxon>Spiralia</taxon>
        <taxon>Lophotrochozoa</taxon>
        <taxon>Platyhelminthes</taxon>
        <taxon>Cestoda</taxon>
        <taxon>Eucestoda</taxon>
        <taxon>Cyclophyllidea</taxon>
        <taxon>Hymenolepididae</taxon>
        <taxon>Hymenolepis</taxon>
    </lineage>
</organism>
<evidence type="ECO:0000313" key="7">
    <source>
        <dbReference type="Proteomes" id="UP000321570"/>
    </source>
</evidence>
<dbReference type="Gene3D" id="3.30.420.40">
    <property type="match status" value="2"/>
</dbReference>